<sequence length="324" mass="32912">MSTMIGAAGIPLQRLFAAVTGGGGDAAHLARDQLVLWSIRLPRIAVAIGVGTLLAMAGAIMQGMFRNPLADPSLVGVSSGAGFASAATIVVGDRLLAGTAGQMPFELLPAAAFFGALAATVALHRIATHDGRTSIAIFLLGGLAIAALANAGIGLLVFVADDRQLRDITFWLLGSLAGATWPKAWALLPFVVASIVVIPRIARGLDLLVLGEAEAFHAGISVQRLKIIAIVLVSAATGAAVAVSGVIGFVGIVVPHLIRLLIGPAHRILLPASMLLGAALMLCADTAARILAAPAEVPIGIITAAIGAPFFLALLLRQRSVATL</sequence>
<dbReference type="GO" id="GO:0022857">
    <property type="term" value="F:transmembrane transporter activity"/>
    <property type="evidence" value="ECO:0007669"/>
    <property type="project" value="InterPro"/>
</dbReference>
<evidence type="ECO:0000256" key="5">
    <source>
        <dbReference type="ARBA" id="ARBA00022692"/>
    </source>
</evidence>
<gene>
    <name evidence="9" type="ORF">CAK95_10845</name>
</gene>
<keyword evidence="3" id="KW-0813">Transport</keyword>
<evidence type="ECO:0000256" key="8">
    <source>
        <dbReference type="SAM" id="Phobius"/>
    </source>
</evidence>
<dbReference type="Pfam" id="PF01032">
    <property type="entry name" value="FecCD"/>
    <property type="match status" value="1"/>
</dbReference>
<proteinExistence type="inferred from homology"/>
<comment type="similarity">
    <text evidence="2">Belongs to the binding-protein-dependent transport system permease family. FecCD subfamily.</text>
</comment>
<dbReference type="PANTHER" id="PTHR30472:SF25">
    <property type="entry name" value="ABC TRANSPORTER PERMEASE PROTEIN MJ0876-RELATED"/>
    <property type="match status" value="1"/>
</dbReference>
<keyword evidence="10" id="KW-1185">Reference proteome</keyword>
<protein>
    <submittedName>
        <fullName evidence="9">Iron ABC transporter</fullName>
    </submittedName>
</protein>
<evidence type="ECO:0000256" key="2">
    <source>
        <dbReference type="ARBA" id="ARBA00007935"/>
    </source>
</evidence>
<dbReference type="Gene3D" id="1.10.3470.10">
    <property type="entry name" value="ABC transporter involved in vitamin B12 uptake, BtuC"/>
    <property type="match status" value="1"/>
</dbReference>
<dbReference type="OrthoDB" id="9811975at2"/>
<dbReference type="KEGG" id="psin:CAK95_10845"/>
<dbReference type="AlphaFoldDB" id="A0A1W7A1K9"/>
<dbReference type="InterPro" id="IPR000522">
    <property type="entry name" value="ABC_transptr_permease_BtuC"/>
</dbReference>
<feature type="transmembrane region" description="Helical" evidence="8">
    <location>
        <begin position="135"/>
        <end position="160"/>
    </location>
</feature>
<organism evidence="9 10">
    <name type="scientific">Pseudorhodoplanes sinuspersici</name>
    <dbReference type="NCBI Taxonomy" id="1235591"/>
    <lineage>
        <taxon>Bacteria</taxon>
        <taxon>Pseudomonadati</taxon>
        <taxon>Pseudomonadota</taxon>
        <taxon>Alphaproteobacteria</taxon>
        <taxon>Hyphomicrobiales</taxon>
        <taxon>Pseudorhodoplanes</taxon>
    </lineage>
</organism>
<feature type="transmembrane region" description="Helical" evidence="8">
    <location>
        <begin position="103"/>
        <end position="123"/>
    </location>
</feature>
<dbReference type="EMBL" id="CP021112">
    <property type="protein sequence ID" value="ARQ02895.1"/>
    <property type="molecule type" value="Genomic_DNA"/>
</dbReference>
<evidence type="ECO:0000256" key="1">
    <source>
        <dbReference type="ARBA" id="ARBA00004651"/>
    </source>
</evidence>
<feature type="transmembrane region" description="Helical" evidence="8">
    <location>
        <begin position="73"/>
        <end position="91"/>
    </location>
</feature>
<reference evidence="9 10" key="1">
    <citation type="submission" date="2017-05" db="EMBL/GenBank/DDBJ databases">
        <title>Full genome sequence of Pseudorhodoplanes sinuspersici.</title>
        <authorList>
            <person name="Dastgheib S.M.M."/>
            <person name="Shavandi M."/>
            <person name="Tirandaz H."/>
        </authorList>
    </citation>
    <scope>NUCLEOTIDE SEQUENCE [LARGE SCALE GENOMIC DNA]</scope>
    <source>
        <strain evidence="9 10">RIPI110</strain>
    </source>
</reference>
<feature type="transmembrane region" description="Helical" evidence="8">
    <location>
        <begin position="180"/>
        <end position="198"/>
    </location>
</feature>
<evidence type="ECO:0000313" key="9">
    <source>
        <dbReference type="EMBL" id="ARQ02895.1"/>
    </source>
</evidence>
<comment type="subcellular location">
    <subcellularLocation>
        <location evidence="1">Cell membrane</location>
        <topology evidence="1">Multi-pass membrane protein</topology>
    </subcellularLocation>
</comment>
<evidence type="ECO:0000256" key="7">
    <source>
        <dbReference type="ARBA" id="ARBA00023136"/>
    </source>
</evidence>
<name>A0A1W7A1K9_9HYPH</name>
<dbReference type="GO" id="GO:0005886">
    <property type="term" value="C:plasma membrane"/>
    <property type="evidence" value="ECO:0007669"/>
    <property type="project" value="UniProtKB-SubCell"/>
</dbReference>
<feature type="transmembrane region" description="Helical" evidence="8">
    <location>
        <begin position="41"/>
        <end position="61"/>
    </location>
</feature>
<keyword evidence="6 8" id="KW-1133">Transmembrane helix</keyword>
<evidence type="ECO:0000256" key="4">
    <source>
        <dbReference type="ARBA" id="ARBA00022475"/>
    </source>
</evidence>
<dbReference type="PANTHER" id="PTHR30472">
    <property type="entry name" value="FERRIC ENTEROBACTIN TRANSPORT SYSTEM PERMEASE PROTEIN"/>
    <property type="match status" value="1"/>
</dbReference>
<dbReference type="SUPFAM" id="SSF81345">
    <property type="entry name" value="ABC transporter involved in vitamin B12 uptake, BtuC"/>
    <property type="match status" value="1"/>
</dbReference>
<dbReference type="Proteomes" id="UP000194137">
    <property type="component" value="Chromosome"/>
</dbReference>
<dbReference type="InterPro" id="IPR037294">
    <property type="entry name" value="ABC_BtuC-like"/>
</dbReference>
<feature type="transmembrane region" description="Helical" evidence="8">
    <location>
        <begin position="228"/>
        <end position="257"/>
    </location>
</feature>
<evidence type="ECO:0000256" key="6">
    <source>
        <dbReference type="ARBA" id="ARBA00022989"/>
    </source>
</evidence>
<evidence type="ECO:0000313" key="10">
    <source>
        <dbReference type="Proteomes" id="UP000194137"/>
    </source>
</evidence>
<feature type="transmembrane region" description="Helical" evidence="8">
    <location>
        <begin position="297"/>
        <end position="316"/>
    </location>
</feature>
<accession>A0A1W7A1K9</accession>
<feature type="transmembrane region" description="Helical" evidence="8">
    <location>
        <begin position="269"/>
        <end position="291"/>
    </location>
</feature>
<dbReference type="GO" id="GO:0033214">
    <property type="term" value="P:siderophore-iron import into cell"/>
    <property type="evidence" value="ECO:0007669"/>
    <property type="project" value="TreeGrafter"/>
</dbReference>
<dbReference type="CDD" id="cd06550">
    <property type="entry name" value="TM_ABC_iron-siderophores_like"/>
    <property type="match status" value="1"/>
</dbReference>
<evidence type="ECO:0000256" key="3">
    <source>
        <dbReference type="ARBA" id="ARBA00022448"/>
    </source>
</evidence>
<dbReference type="FunFam" id="1.10.3470.10:FF:000001">
    <property type="entry name" value="Vitamin B12 ABC transporter permease BtuC"/>
    <property type="match status" value="1"/>
</dbReference>
<keyword evidence="4" id="KW-1003">Cell membrane</keyword>
<keyword evidence="7 8" id="KW-0472">Membrane</keyword>
<dbReference type="STRING" id="1235591.CAK95_10845"/>
<keyword evidence="5 8" id="KW-0812">Transmembrane</keyword>